<name>A0AA88IJM9_CHASR</name>
<feature type="compositionally biased region" description="Low complexity" evidence="1">
    <location>
        <begin position="681"/>
        <end position="702"/>
    </location>
</feature>
<keyword evidence="3" id="KW-1185">Reference proteome</keyword>
<accession>A0AA88IJM9</accession>
<feature type="region of interest" description="Disordered" evidence="1">
    <location>
        <begin position="19"/>
        <end position="86"/>
    </location>
</feature>
<reference evidence="2" key="1">
    <citation type="submission" date="2023-07" db="EMBL/GenBank/DDBJ databases">
        <title>Chromosome-level Genome Assembly of Striped Snakehead (Channa striata).</title>
        <authorList>
            <person name="Liu H."/>
        </authorList>
    </citation>
    <scope>NUCLEOTIDE SEQUENCE</scope>
    <source>
        <strain evidence="2">Gz</strain>
        <tissue evidence="2">Muscle</tissue>
    </source>
</reference>
<dbReference type="Proteomes" id="UP001187415">
    <property type="component" value="Unassembled WGS sequence"/>
</dbReference>
<proteinExistence type="predicted"/>
<evidence type="ECO:0000313" key="3">
    <source>
        <dbReference type="Proteomes" id="UP001187415"/>
    </source>
</evidence>
<sequence>MLDYEFELRRQRALPRVRSARALGEQPSELLPRLQTDHAEQTQGRVGLDQEHRRSVLRAQASARVRAPTGRGTAAPRRRRTPAPSRVLGDARPRVRIRAGRAFAEQGRDEPRGLDVSQADERRDLELGVVVQAPRRRRDRRLHRGVRVGIAAVLPAGRGPVGPEAGVRGRGGGERLAVQDRRAKAKTRVARSGSVGARDRIECKGKASVIGEMFMRPGGRDPLDGYAASDSSWKGITGARWTYHKALERTGSLPRDWEPDYPVSASTATIGRLPRPDESTIEWLCPAPPVAFSQVARESGPGRRFAPLRIDSRAARARDPAEWRGFDALCSRVLSCPLEKRWTRGLCVVVNKGLSEFQRETRVPISGLIEITEPGRWYAKLSAGDTEGVPSSTPELRSPVFHSEVGEAPELIEALASAMLSGETHGELEIRCARPGLYGYLQRAIAWFAGASGPFRCRSVTVFTPEADSLSPRALDLRCPGLGRVEDKRAGFLVSTAEPRGPDDELTLLLEKSRDAILVRSSGNLVLHADPGGLRVSAIRGRFAPCQTRGKATGGKRSQASAGNRGAAPALRRSLREFCELRTAEGIRGPRRGEAHAVVEEDRGAFCAGGGAEVQVGIGAGGPFFLAPSRHGRDPPPARTRARWKRRPAGLIPAPKVLGRIDSGVLPQKASEAQRRRLGRRPPAGRGEGSLSLGEGKASGARRGVRVSSR</sequence>
<comment type="caution">
    <text evidence="2">The sequence shown here is derived from an EMBL/GenBank/DDBJ whole genome shotgun (WGS) entry which is preliminary data.</text>
</comment>
<feature type="compositionally biased region" description="Low complexity" evidence="1">
    <location>
        <begin position="66"/>
        <end position="75"/>
    </location>
</feature>
<organism evidence="2 3">
    <name type="scientific">Channa striata</name>
    <name type="common">Snakehead murrel</name>
    <name type="synonym">Ophicephalus striatus</name>
    <dbReference type="NCBI Taxonomy" id="64152"/>
    <lineage>
        <taxon>Eukaryota</taxon>
        <taxon>Metazoa</taxon>
        <taxon>Chordata</taxon>
        <taxon>Craniata</taxon>
        <taxon>Vertebrata</taxon>
        <taxon>Euteleostomi</taxon>
        <taxon>Actinopterygii</taxon>
        <taxon>Neopterygii</taxon>
        <taxon>Teleostei</taxon>
        <taxon>Neoteleostei</taxon>
        <taxon>Acanthomorphata</taxon>
        <taxon>Anabantaria</taxon>
        <taxon>Anabantiformes</taxon>
        <taxon>Channoidei</taxon>
        <taxon>Channidae</taxon>
        <taxon>Channa</taxon>
    </lineage>
</organism>
<dbReference type="AlphaFoldDB" id="A0AA88IJM9"/>
<gene>
    <name evidence="2" type="ORF">Q5P01_000840</name>
</gene>
<feature type="region of interest" description="Disordered" evidence="1">
    <location>
        <begin position="547"/>
        <end position="567"/>
    </location>
</feature>
<protein>
    <submittedName>
        <fullName evidence="2">Uncharacterized protein</fullName>
    </submittedName>
</protein>
<dbReference type="EMBL" id="JAUPFM010000093">
    <property type="protein sequence ID" value="KAK2813471.1"/>
    <property type="molecule type" value="Genomic_DNA"/>
</dbReference>
<evidence type="ECO:0000256" key="1">
    <source>
        <dbReference type="SAM" id="MobiDB-lite"/>
    </source>
</evidence>
<evidence type="ECO:0000313" key="2">
    <source>
        <dbReference type="EMBL" id="KAK2813471.1"/>
    </source>
</evidence>
<feature type="region of interest" description="Disordered" evidence="1">
    <location>
        <begin position="660"/>
        <end position="710"/>
    </location>
</feature>